<sequence length="106" mass="12164">MSIDVSAFPEHEFTLHGSFRAKPGRGDELEEYLRHLVRLVKSEPGTIFYQVARDQKDRLKFLIFETYAGRAAFQTHLDSQEFQNLWNSNVLDGALEPSLFVAMESA</sequence>
<dbReference type="PANTHER" id="PTHR33336">
    <property type="entry name" value="QUINOL MONOOXYGENASE YGIN-RELATED"/>
    <property type="match status" value="1"/>
</dbReference>
<dbReference type="GO" id="GO:0003824">
    <property type="term" value="F:catalytic activity"/>
    <property type="evidence" value="ECO:0007669"/>
    <property type="project" value="TreeGrafter"/>
</dbReference>
<name>A0A8K0SK99_9HYPO</name>
<evidence type="ECO:0000259" key="1">
    <source>
        <dbReference type="PROSITE" id="PS51725"/>
    </source>
</evidence>
<dbReference type="InterPro" id="IPR007138">
    <property type="entry name" value="ABM_dom"/>
</dbReference>
<dbReference type="Proteomes" id="UP000813444">
    <property type="component" value="Unassembled WGS sequence"/>
</dbReference>
<accession>A0A8K0SK99</accession>
<dbReference type="Pfam" id="PF03992">
    <property type="entry name" value="ABM"/>
    <property type="match status" value="1"/>
</dbReference>
<proteinExistence type="predicted"/>
<dbReference type="PANTHER" id="PTHR33336:SF3">
    <property type="entry name" value="ABM DOMAIN-CONTAINING PROTEIN"/>
    <property type="match status" value="1"/>
</dbReference>
<gene>
    <name evidence="2" type="ORF">B0I35DRAFT_439556</name>
</gene>
<dbReference type="InterPro" id="IPR050744">
    <property type="entry name" value="AI-2_Isomerase_LsrG"/>
</dbReference>
<dbReference type="InterPro" id="IPR011008">
    <property type="entry name" value="Dimeric_a/b-barrel"/>
</dbReference>
<feature type="domain" description="ABM" evidence="1">
    <location>
        <begin position="13"/>
        <end position="103"/>
    </location>
</feature>
<comment type="caution">
    <text evidence="2">The sequence shown here is derived from an EMBL/GenBank/DDBJ whole genome shotgun (WGS) entry which is preliminary data.</text>
</comment>
<dbReference type="SUPFAM" id="SSF54909">
    <property type="entry name" value="Dimeric alpha+beta barrel"/>
    <property type="match status" value="1"/>
</dbReference>
<dbReference type="PROSITE" id="PS51725">
    <property type="entry name" value="ABM"/>
    <property type="match status" value="1"/>
</dbReference>
<evidence type="ECO:0000313" key="3">
    <source>
        <dbReference type="Proteomes" id="UP000813444"/>
    </source>
</evidence>
<organism evidence="2 3">
    <name type="scientific">Stachybotrys elegans</name>
    <dbReference type="NCBI Taxonomy" id="80388"/>
    <lineage>
        <taxon>Eukaryota</taxon>
        <taxon>Fungi</taxon>
        <taxon>Dikarya</taxon>
        <taxon>Ascomycota</taxon>
        <taxon>Pezizomycotina</taxon>
        <taxon>Sordariomycetes</taxon>
        <taxon>Hypocreomycetidae</taxon>
        <taxon>Hypocreales</taxon>
        <taxon>Stachybotryaceae</taxon>
        <taxon>Stachybotrys</taxon>
    </lineage>
</organism>
<reference evidence="2" key="1">
    <citation type="journal article" date="2021" name="Nat. Commun.">
        <title>Genetic determinants of endophytism in the Arabidopsis root mycobiome.</title>
        <authorList>
            <person name="Mesny F."/>
            <person name="Miyauchi S."/>
            <person name="Thiergart T."/>
            <person name="Pickel B."/>
            <person name="Atanasova L."/>
            <person name="Karlsson M."/>
            <person name="Huettel B."/>
            <person name="Barry K.W."/>
            <person name="Haridas S."/>
            <person name="Chen C."/>
            <person name="Bauer D."/>
            <person name="Andreopoulos W."/>
            <person name="Pangilinan J."/>
            <person name="LaButti K."/>
            <person name="Riley R."/>
            <person name="Lipzen A."/>
            <person name="Clum A."/>
            <person name="Drula E."/>
            <person name="Henrissat B."/>
            <person name="Kohler A."/>
            <person name="Grigoriev I.V."/>
            <person name="Martin F.M."/>
            <person name="Hacquard S."/>
        </authorList>
    </citation>
    <scope>NUCLEOTIDE SEQUENCE</scope>
    <source>
        <strain evidence="2">MPI-CAGE-CH-0235</strain>
    </source>
</reference>
<dbReference type="AlphaFoldDB" id="A0A8K0SK99"/>
<dbReference type="Gene3D" id="3.30.70.100">
    <property type="match status" value="1"/>
</dbReference>
<evidence type="ECO:0000313" key="2">
    <source>
        <dbReference type="EMBL" id="KAH7310703.1"/>
    </source>
</evidence>
<dbReference type="EMBL" id="JAGPNK010000012">
    <property type="protein sequence ID" value="KAH7310703.1"/>
    <property type="molecule type" value="Genomic_DNA"/>
</dbReference>
<dbReference type="OrthoDB" id="4641034at2759"/>
<keyword evidence="3" id="KW-1185">Reference proteome</keyword>
<protein>
    <recommendedName>
        <fullName evidence="1">ABM domain-containing protein</fullName>
    </recommendedName>
</protein>